<reference evidence="7 8" key="1">
    <citation type="submission" date="2013-01" db="EMBL/GenBank/DDBJ databases">
        <authorList>
            <person name="Fiebig A."/>
            <person name="Goeker M."/>
            <person name="Klenk H.-P.P."/>
        </authorList>
    </citation>
    <scope>NUCLEOTIDE SEQUENCE [LARGE SCALE GENOMIC DNA]</scope>
    <source>
        <strain evidence="7 8">DSM 17069</strain>
    </source>
</reference>
<feature type="domain" description="Glycosyltransferase 2-like" evidence="6">
    <location>
        <begin position="6"/>
        <end position="117"/>
    </location>
</feature>
<dbReference type="RefSeq" id="WP_037268881.1">
    <property type="nucleotide sequence ID" value="NZ_KN293975.1"/>
</dbReference>
<dbReference type="InterPro" id="IPR029044">
    <property type="entry name" value="Nucleotide-diphossugar_trans"/>
</dbReference>
<dbReference type="STRING" id="215743.ROSMUCSMR3_03721"/>
<dbReference type="HOGENOM" id="CLU_025996_17_3_5"/>
<dbReference type="AlphaFoldDB" id="A0A0A0HI96"/>
<dbReference type="Gene3D" id="3.90.550.10">
    <property type="entry name" value="Spore Coat Polysaccharide Biosynthesis Protein SpsA, Chain A"/>
    <property type="match status" value="1"/>
</dbReference>
<organism evidence="7 8">
    <name type="scientific">Roseovarius mucosus DSM 17069</name>
    <dbReference type="NCBI Taxonomy" id="1288298"/>
    <lineage>
        <taxon>Bacteria</taxon>
        <taxon>Pseudomonadati</taxon>
        <taxon>Pseudomonadota</taxon>
        <taxon>Alphaproteobacteria</taxon>
        <taxon>Rhodobacterales</taxon>
        <taxon>Roseobacteraceae</taxon>
        <taxon>Roseovarius</taxon>
    </lineage>
</organism>
<comment type="subcellular location">
    <subcellularLocation>
        <location evidence="1">Cell membrane</location>
    </subcellularLocation>
</comment>
<evidence type="ECO:0000313" key="7">
    <source>
        <dbReference type="EMBL" id="KGM86845.1"/>
    </source>
</evidence>
<evidence type="ECO:0000256" key="3">
    <source>
        <dbReference type="ARBA" id="ARBA00022676"/>
    </source>
</evidence>
<dbReference type="GO" id="GO:0005886">
    <property type="term" value="C:plasma membrane"/>
    <property type="evidence" value="ECO:0007669"/>
    <property type="project" value="UniProtKB-SubCell"/>
</dbReference>
<name>A0A0A0HI96_9RHOB</name>
<dbReference type="SUPFAM" id="SSF53448">
    <property type="entry name" value="Nucleotide-diphospho-sugar transferases"/>
    <property type="match status" value="1"/>
</dbReference>
<dbReference type="Proteomes" id="UP000030021">
    <property type="component" value="Unassembled WGS sequence"/>
</dbReference>
<evidence type="ECO:0000256" key="1">
    <source>
        <dbReference type="ARBA" id="ARBA00004236"/>
    </source>
</evidence>
<gene>
    <name evidence="7" type="ORF">rosmuc_03143</name>
</gene>
<dbReference type="EMBL" id="AONH01000016">
    <property type="protein sequence ID" value="KGM86845.1"/>
    <property type="molecule type" value="Genomic_DNA"/>
</dbReference>
<evidence type="ECO:0000256" key="2">
    <source>
        <dbReference type="ARBA" id="ARBA00022475"/>
    </source>
</evidence>
<dbReference type="CDD" id="cd02522">
    <property type="entry name" value="GT_2_like_a"/>
    <property type="match status" value="1"/>
</dbReference>
<evidence type="ECO:0000259" key="6">
    <source>
        <dbReference type="Pfam" id="PF00535"/>
    </source>
</evidence>
<accession>A0A0A0HI96</accession>
<dbReference type="InterPro" id="IPR026461">
    <property type="entry name" value="Trfase_2_rSAM/seldom_assoc"/>
</dbReference>
<protein>
    <submittedName>
        <fullName evidence="7">Glycosyltransferase involved in cell wall biogenesis</fullName>
    </submittedName>
</protein>
<dbReference type="eggNOG" id="COG0463">
    <property type="taxonomic scope" value="Bacteria"/>
</dbReference>
<dbReference type="PANTHER" id="PTHR43646">
    <property type="entry name" value="GLYCOSYLTRANSFERASE"/>
    <property type="match status" value="1"/>
</dbReference>
<evidence type="ECO:0000256" key="5">
    <source>
        <dbReference type="ARBA" id="ARBA00023136"/>
    </source>
</evidence>
<sequence>MRAALSVVIPTRNAAVVLPGCLAALMEGLEAGVIREVVITDGGSDDATLQIADAAGAVIVQGAASRGGQLRRGAQVAGGDWLLFLHADTILPAGWAGAVSAQMVQGAPAAFQLGFDATGVMARLVAGWANLRSQVFGLPYGDQALLISRADYEAVGGFADIPLMEDVAMARALKGRIALLPLAVRTSAAKYQRDGWLRRGARNLWILMRYLCGADPVQLVQAYRRGARNR</sequence>
<dbReference type="Pfam" id="PF00535">
    <property type="entry name" value="Glycos_transf_2"/>
    <property type="match status" value="1"/>
</dbReference>
<comment type="caution">
    <text evidence="7">The sequence shown here is derived from an EMBL/GenBank/DDBJ whole genome shotgun (WGS) entry which is preliminary data.</text>
</comment>
<dbReference type="NCBIfam" id="TIGR04283">
    <property type="entry name" value="glyco_like_mftF"/>
    <property type="match status" value="1"/>
</dbReference>
<keyword evidence="4 7" id="KW-0808">Transferase</keyword>
<dbReference type="OrthoDB" id="5291101at2"/>
<dbReference type="PATRIC" id="fig|1288298.3.peg.3150"/>
<keyword evidence="3" id="KW-0328">Glycosyltransferase</keyword>
<dbReference type="InterPro" id="IPR001173">
    <property type="entry name" value="Glyco_trans_2-like"/>
</dbReference>
<dbReference type="PANTHER" id="PTHR43646:SF2">
    <property type="entry name" value="GLYCOSYLTRANSFERASE 2-LIKE DOMAIN-CONTAINING PROTEIN"/>
    <property type="match status" value="1"/>
</dbReference>
<keyword evidence="2" id="KW-1003">Cell membrane</keyword>
<keyword evidence="5" id="KW-0472">Membrane</keyword>
<dbReference type="GO" id="GO:0016757">
    <property type="term" value="F:glycosyltransferase activity"/>
    <property type="evidence" value="ECO:0007669"/>
    <property type="project" value="UniProtKB-KW"/>
</dbReference>
<evidence type="ECO:0000313" key="8">
    <source>
        <dbReference type="Proteomes" id="UP000030021"/>
    </source>
</evidence>
<proteinExistence type="predicted"/>
<evidence type="ECO:0000256" key="4">
    <source>
        <dbReference type="ARBA" id="ARBA00022679"/>
    </source>
</evidence>